<accession>A0A8H7CSY5</accession>
<dbReference type="Proteomes" id="UP000620124">
    <property type="component" value="Unassembled WGS sequence"/>
</dbReference>
<sequence>MLSVLAADRTRVAELEAQILVLERSLSVLHTEKLLAQERINSYKYPVVTLPNEIVSEIFIHFLPIYPLCPPLEGLFSPTTLTHICQRWREIAIANPMLWRAISFSSFSDNHTRYLQISQIWLDRSRDCSLSIIVDPYLDNGPETLAMLIPHRARWEHAELTLRPFELSPIRGPMPLLQYLTLSLAEIDGEDMIFLRHPSSTHRHSS</sequence>
<dbReference type="OrthoDB" id="3357519at2759"/>
<gene>
    <name evidence="1" type="ORF">MVEN_01431100</name>
</gene>
<organism evidence="1 2">
    <name type="scientific">Mycena venus</name>
    <dbReference type="NCBI Taxonomy" id="2733690"/>
    <lineage>
        <taxon>Eukaryota</taxon>
        <taxon>Fungi</taxon>
        <taxon>Dikarya</taxon>
        <taxon>Basidiomycota</taxon>
        <taxon>Agaricomycotina</taxon>
        <taxon>Agaricomycetes</taxon>
        <taxon>Agaricomycetidae</taxon>
        <taxon>Agaricales</taxon>
        <taxon>Marasmiineae</taxon>
        <taxon>Mycenaceae</taxon>
        <taxon>Mycena</taxon>
    </lineage>
</organism>
<proteinExistence type="predicted"/>
<comment type="caution">
    <text evidence="1">The sequence shown here is derived from an EMBL/GenBank/DDBJ whole genome shotgun (WGS) entry which is preliminary data.</text>
</comment>
<name>A0A8H7CSY5_9AGAR</name>
<protein>
    <submittedName>
        <fullName evidence="1">F-box domain-containing protein</fullName>
    </submittedName>
</protein>
<dbReference type="AlphaFoldDB" id="A0A8H7CSY5"/>
<keyword evidence="2" id="KW-1185">Reference proteome</keyword>
<evidence type="ECO:0000313" key="2">
    <source>
        <dbReference type="Proteomes" id="UP000620124"/>
    </source>
</evidence>
<dbReference type="EMBL" id="JACAZI010000011">
    <property type="protein sequence ID" value="KAF7349090.1"/>
    <property type="molecule type" value="Genomic_DNA"/>
</dbReference>
<reference evidence="1" key="1">
    <citation type="submission" date="2020-05" db="EMBL/GenBank/DDBJ databases">
        <title>Mycena genomes resolve the evolution of fungal bioluminescence.</title>
        <authorList>
            <person name="Tsai I.J."/>
        </authorList>
    </citation>
    <scope>NUCLEOTIDE SEQUENCE</scope>
    <source>
        <strain evidence="1">CCC161011</strain>
    </source>
</reference>
<dbReference type="Gene3D" id="1.20.1280.50">
    <property type="match status" value="1"/>
</dbReference>
<evidence type="ECO:0000313" key="1">
    <source>
        <dbReference type="EMBL" id="KAF7349090.1"/>
    </source>
</evidence>